<feature type="transmembrane region" description="Helical" evidence="6">
    <location>
        <begin position="38"/>
        <end position="64"/>
    </location>
</feature>
<feature type="transmembrane region" description="Helical" evidence="6">
    <location>
        <begin position="191"/>
        <end position="215"/>
    </location>
</feature>
<organism evidence="8 9">
    <name type="scientific">Microbispora rosea</name>
    <dbReference type="NCBI Taxonomy" id="58117"/>
    <lineage>
        <taxon>Bacteria</taxon>
        <taxon>Bacillati</taxon>
        <taxon>Actinomycetota</taxon>
        <taxon>Actinomycetes</taxon>
        <taxon>Streptosporangiales</taxon>
        <taxon>Streptosporangiaceae</taxon>
        <taxon>Microbispora</taxon>
    </lineage>
</organism>
<gene>
    <name evidence="8" type="ORF">SAMN05421833_13864</name>
</gene>
<dbReference type="GO" id="GO:0043190">
    <property type="term" value="C:ATP-binding cassette (ABC) transporter complex"/>
    <property type="evidence" value="ECO:0007669"/>
    <property type="project" value="InterPro"/>
</dbReference>
<dbReference type="RefSeq" id="WP_076442093.1">
    <property type="nucleotide sequence ID" value="NZ_FTNI01000038.1"/>
</dbReference>
<reference evidence="9" key="1">
    <citation type="submission" date="2017-01" db="EMBL/GenBank/DDBJ databases">
        <authorList>
            <person name="Varghese N."/>
            <person name="Submissions S."/>
        </authorList>
    </citation>
    <scope>NUCLEOTIDE SEQUENCE [LARGE SCALE GENOMIC DNA]</scope>
    <source>
        <strain evidence="9">ATCC 12950</strain>
    </source>
</reference>
<evidence type="ECO:0000259" key="7">
    <source>
        <dbReference type="PROSITE" id="PS51012"/>
    </source>
</evidence>
<keyword evidence="3 6" id="KW-1133">Transmembrane helix</keyword>
<evidence type="ECO:0000256" key="6">
    <source>
        <dbReference type="RuleBase" id="RU361157"/>
    </source>
</evidence>
<evidence type="ECO:0000313" key="9">
    <source>
        <dbReference type="Proteomes" id="UP000186096"/>
    </source>
</evidence>
<dbReference type="PRINTS" id="PR00164">
    <property type="entry name" value="ABC2TRNSPORT"/>
</dbReference>
<proteinExistence type="inferred from homology"/>
<feature type="transmembrane region" description="Helical" evidence="6">
    <location>
        <begin position="153"/>
        <end position="179"/>
    </location>
</feature>
<keyword evidence="6" id="KW-0813">Transport</keyword>
<accession>A0A1N7H7M3</accession>
<keyword evidence="6" id="KW-1003">Cell membrane</keyword>
<keyword evidence="2 6" id="KW-0812">Transmembrane</keyword>
<dbReference type="OrthoDB" id="9255971at2"/>
<dbReference type="AlphaFoldDB" id="A0A1N7H7M3"/>
<dbReference type="InterPro" id="IPR013525">
    <property type="entry name" value="ABC2_TM"/>
</dbReference>
<dbReference type="STRING" id="58117.SAMN05421833_13864"/>
<protein>
    <recommendedName>
        <fullName evidence="6">Transport permease protein</fullName>
    </recommendedName>
</protein>
<sequence>MADGTVPRAAYSSGLAAELGAARMVWRREMLHFLRDRVGTLVSLMESLMFLFILGIGLGGLFAASGAGSTSDYLTFLFPGVLVMAAQPAAMSVGASIVWEREDGFLREMLVAPVSRSTLLIGKCLGGMTVATCHGVVILASAGLLHVAYRPAAFAMLAAELALTSFALTVLAAAVAVFVRRPRTLTTVLSVLMAPLTFLSGAMFPISALPGWLAWLSRLDPLTYAVDAMRHTAGIDRLLRGPAMLSEPVSWGDLRLSPPAELAVVTALTVITLVVAARRFSQLG</sequence>
<dbReference type="Pfam" id="PF01061">
    <property type="entry name" value="ABC2_membrane"/>
    <property type="match status" value="1"/>
</dbReference>
<evidence type="ECO:0000256" key="4">
    <source>
        <dbReference type="ARBA" id="ARBA00023136"/>
    </source>
</evidence>
<dbReference type="PROSITE" id="PS51012">
    <property type="entry name" value="ABC_TM2"/>
    <property type="match status" value="1"/>
</dbReference>
<evidence type="ECO:0000256" key="1">
    <source>
        <dbReference type="ARBA" id="ARBA00004141"/>
    </source>
</evidence>
<keyword evidence="9" id="KW-1185">Reference proteome</keyword>
<comment type="subcellular location">
    <subcellularLocation>
        <location evidence="6">Cell membrane</location>
        <topology evidence="6">Multi-pass membrane protein</topology>
    </subcellularLocation>
    <subcellularLocation>
        <location evidence="1">Membrane</location>
        <topology evidence="1">Multi-pass membrane protein</topology>
    </subcellularLocation>
</comment>
<dbReference type="InterPro" id="IPR047817">
    <property type="entry name" value="ABC2_TM_bact-type"/>
</dbReference>
<dbReference type="InterPro" id="IPR000412">
    <property type="entry name" value="ABC_2_transport"/>
</dbReference>
<keyword evidence="5" id="KW-0046">Antibiotic resistance</keyword>
<dbReference type="GO" id="GO:0140359">
    <property type="term" value="F:ABC-type transporter activity"/>
    <property type="evidence" value="ECO:0007669"/>
    <property type="project" value="InterPro"/>
</dbReference>
<dbReference type="PIRSF" id="PIRSF006648">
    <property type="entry name" value="DrrB"/>
    <property type="match status" value="1"/>
</dbReference>
<comment type="similarity">
    <text evidence="6">Belongs to the ABC-2 integral membrane protein family.</text>
</comment>
<feature type="transmembrane region" description="Helical" evidence="6">
    <location>
        <begin position="262"/>
        <end position="280"/>
    </location>
</feature>
<dbReference type="EMBL" id="FTNI01000038">
    <property type="protein sequence ID" value="SIS20773.1"/>
    <property type="molecule type" value="Genomic_DNA"/>
</dbReference>
<evidence type="ECO:0000256" key="3">
    <source>
        <dbReference type="ARBA" id="ARBA00022989"/>
    </source>
</evidence>
<feature type="transmembrane region" description="Helical" evidence="6">
    <location>
        <begin position="120"/>
        <end position="147"/>
    </location>
</feature>
<evidence type="ECO:0000256" key="2">
    <source>
        <dbReference type="ARBA" id="ARBA00022692"/>
    </source>
</evidence>
<dbReference type="PANTHER" id="PTHR43229:SF3">
    <property type="entry name" value="ABC-TYPE MULTIDRUG TRANSPORT SYSTEM, PERMEASE COMPONENT"/>
    <property type="match status" value="1"/>
</dbReference>
<feature type="transmembrane region" description="Helical" evidence="6">
    <location>
        <begin position="76"/>
        <end position="99"/>
    </location>
</feature>
<dbReference type="PANTHER" id="PTHR43229">
    <property type="entry name" value="NODULATION PROTEIN J"/>
    <property type="match status" value="1"/>
</dbReference>
<dbReference type="Proteomes" id="UP000186096">
    <property type="component" value="Unassembled WGS sequence"/>
</dbReference>
<evidence type="ECO:0000256" key="5">
    <source>
        <dbReference type="ARBA" id="ARBA00023251"/>
    </source>
</evidence>
<keyword evidence="4 6" id="KW-0472">Membrane</keyword>
<name>A0A1N7H7M3_9ACTN</name>
<evidence type="ECO:0000313" key="8">
    <source>
        <dbReference type="EMBL" id="SIS20773.1"/>
    </source>
</evidence>
<dbReference type="GO" id="GO:0046677">
    <property type="term" value="P:response to antibiotic"/>
    <property type="evidence" value="ECO:0007669"/>
    <property type="project" value="UniProtKB-KW"/>
</dbReference>
<dbReference type="InterPro" id="IPR051784">
    <property type="entry name" value="Nod_factor_ABC_transporter"/>
</dbReference>
<feature type="domain" description="ABC transmembrane type-2" evidence="7">
    <location>
        <begin position="38"/>
        <end position="283"/>
    </location>
</feature>